<dbReference type="InterPro" id="IPR015991">
    <property type="entry name" value="TatD/YcfH-like"/>
</dbReference>
<dbReference type="InterPro" id="IPR018228">
    <property type="entry name" value="DNase_TatD-rel_CS"/>
</dbReference>
<dbReference type="GO" id="GO:0004536">
    <property type="term" value="F:DNA nuclease activity"/>
    <property type="evidence" value="ECO:0007669"/>
    <property type="project" value="InterPro"/>
</dbReference>
<reference evidence="4 5" key="1">
    <citation type="journal article" date="2015" name="Nature">
        <title>rRNA introns, odd ribosomes, and small enigmatic genomes across a large radiation of phyla.</title>
        <authorList>
            <person name="Brown C.T."/>
            <person name="Hug L.A."/>
            <person name="Thomas B.C."/>
            <person name="Sharon I."/>
            <person name="Castelle C.J."/>
            <person name="Singh A."/>
            <person name="Wilkins M.J."/>
            <person name="Williams K.H."/>
            <person name="Banfield J.F."/>
        </authorList>
    </citation>
    <scope>NUCLEOTIDE SEQUENCE [LARGE SCALE GENOMIC DNA]</scope>
</reference>
<dbReference type="PANTHER" id="PTHR46124">
    <property type="entry name" value="D-AMINOACYL-TRNA DEACYLASE"/>
    <property type="match status" value="1"/>
</dbReference>
<feature type="binding site" evidence="3">
    <location>
        <position position="5"/>
    </location>
    <ligand>
        <name>a divalent metal cation</name>
        <dbReference type="ChEBI" id="CHEBI:60240"/>
        <label>1</label>
    </ligand>
</feature>
<dbReference type="NCBIfam" id="TIGR00010">
    <property type="entry name" value="YchF/TatD family DNA exonuclease"/>
    <property type="match status" value="1"/>
</dbReference>
<comment type="caution">
    <text evidence="4">The sequence shown here is derived from an EMBL/GenBank/DDBJ whole genome shotgun (WGS) entry which is preliminary data.</text>
</comment>
<dbReference type="AlphaFoldDB" id="A0A0G0LGQ2"/>
<sequence>MIDTHAHIRKGEEIRIEGLDWVVLSGPNMAESKDNVEIAKMNPKLRAAVGIHPQELDSGNIDKNINELDKILDENPDIVAVGECGLDFSENPLKSPFDKRDFQEMERLFRGQIALSLKHKKPLIVHSRKAMEETLEILGSYKNLRGVIHCYSGGKKRVQKVLDLPGEWYFGIDGNLTYEDGLAEVVKLIPKDRLLLETDSPELTPLPFRGEKNYPEYVKYIYQKVAKIWQMSLKETEKIIDENAKKLFGV</sequence>
<dbReference type="Gene3D" id="3.20.20.140">
    <property type="entry name" value="Metal-dependent hydrolases"/>
    <property type="match status" value="1"/>
</dbReference>
<dbReference type="Proteomes" id="UP000033841">
    <property type="component" value="Unassembled WGS sequence"/>
</dbReference>
<dbReference type="SUPFAM" id="SSF51556">
    <property type="entry name" value="Metallo-dependent hydrolases"/>
    <property type="match status" value="1"/>
</dbReference>
<feature type="binding site" evidence="3">
    <location>
        <position position="126"/>
    </location>
    <ligand>
        <name>a divalent metal cation</name>
        <dbReference type="ChEBI" id="CHEBI:60240"/>
        <label>2</label>
    </ligand>
</feature>
<dbReference type="PATRIC" id="fig|1618489.3.peg.417"/>
<gene>
    <name evidence="4" type="ORF">UT14_C0025G0007</name>
</gene>
<evidence type="ECO:0000256" key="1">
    <source>
        <dbReference type="ARBA" id="ARBA00022723"/>
    </source>
</evidence>
<protein>
    <submittedName>
        <fullName evidence="4">Hydrolase, TatD family</fullName>
    </submittedName>
</protein>
<dbReference type="PROSITE" id="PS01091">
    <property type="entry name" value="TATD_3"/>
    <property type="match status" value="1"/>
</dbReference>
<dbReference type="Pfam" id="PF01026">
    <property type="entry name" value="TatD_DNase"/>
    <property type="match status" value="1"/>
</dbReference>
<dbReference type="InterPro" id="IPR032466">
    <property type="entry name" value="Metal_Hydrolase"/>
</dbReference>
<dbReference type="PROSITE" id="PS01090">
    <property type="entry name" value="TATD_2"/>
    <property type="match status" value="1"/>
</dbReference>
<accession>A0A0G0LGQ2</accession>
<feature type="binding site" evidence="3">
    <location>
        <position position="199"/>
    </location>
    <ligand>
        <name>a divalent metal cation</name>
        <dbReference type="ChEBI" id="CHEBI:60240"/>
        <label>1</label>
    </ligand>
</feature>
<proteinExistence type="predicted"/>
<dbReference type="PANTHER" id="PTHR46124:SF2">
    <property type="entry name" value="D-AMINOACYL-TRNA DEACYLASE"/>
    <property type="match status" value="1"/>
</dbReference>
<name>A0A0G0LGQ2_9BACT</name>
<feature type="binding site" evidence="3">
    <location>
        <position position="83"/>
    </location>
    <ligand>
        <name>a divalent metal cation</name>
        <dbReference type="ChEBI" id="CHEBI:60240"/>
        <label>1</label>
    </ligand>
</feature>
<dbReference type="GO" id="GO:0046872">
    <property type="term" value="F:metal ion binding"/>
    <property type="evidence" value="ECO:0007669"/>
    <property type="project" value="UniProtKB-KW"/>
</dbReference>
<feature type="binding site" evidence="3">
    <location>
        <position position="149"/>
    </location>
    <ligand>
        <name>a divalent metal cation</name>
        <dbReference type="ChEBI" id="CHEBI:60240"/>
        <label>2</label>
    </ligand>
</feature>
<dbReference type="PIRSF" id="PIRSF005902">
    <property type="entry name" value="DNase_TatD"/>
    <property type="match status" value="1"/>
</dbReference>
<evidence type="ECO:0000256" key="2">
    <source>
        <dbReference type="ARBA" id="ARBA00022801"/>
    </source>
</evidence>
<feature type="binding site" evidence="3">
    <location>
        <position position="7"/>
    </location>
    <ligand>
        <name>a divalent metal cation</name>
        <dbReference type="ChEBI" id="CHEBI:60240"/>
        <label>1</label>
    </ligand>
</feature>
<evidence type="ECO:0000256" key="3">
    <source>
        <dbReference type="PIRSR" id="PIRSR005902-1"/>
    </source>
</evidence>
<evidence type="ECO:0000313" key="5">
    <source>
        <dbReference type="Proteomes" id="UP000033841"/>
    </source>
</evidence>
<dbReference type="GO" id="GO:0016788">
    <property type="term" value="F:hydrolase activity, acting on ester bonds"/>
    <property type="evidence" value="ECO:0007669"/>
    <property type="project" value="InterPro"/>
</dbReference>
<dbReference type="InterPro" id="IPR001130">
    <property type="entry name" value="TatD-like"/>
</dbReference>
<organism evidence="4 5">
    <name type="scientific">Candidatus Shapirobacteria bacterium GW2011_GWE1_38_92</name>
    <dbReference type="NCBI Taxonomy" id="1618489"/>
    <lineage>
        <taxon>Bacteria</taxon>
        <taxon>Candidatus Shapironibacteriota</taxon>
    </lineage>
</organism>
<dbReference type="EMBL" id="LBVR01000025">
    <property type="protein sequence ID" value="KKQ91078.1"/>
    <property type="molecule type" value="Genomic_DNA"/>
</dbReference>
<dbReference type="CDD" id="cd01310">
    <property type="entry name" value="TatD_DNAse"/>
    <property type="match status" value="1"/>
</dbReference>
<keyword evidence="1 3" id="KW-0479">Metal-binding</keyword>
<evidence type="ECO:0000313" key="4">
    <source>
        <dbReference type="EMBL" id="KKQ91078.1"/>
    </source>
</evidence>
<keyword evidence="2 4" id="KW-0378">Hydrolase</keyword>